<evidence type="ECO:0000313" key="1">
    <source>
        <dbReference type="EMBL" id="OHA14154.1"/>
    </source>
</evidence>
<accession>A0A1G2LRM7</accession>
<sequence>MTPIACFRDFTVFALFVFTFRSSQFNWEVANIIGCIKIKTCQAVPIFLFLLFEKIFYNKN</sequence>
<dbReference type="AlphaFoldDB" id="A0A1G2LRM7"/>
<proteinExistence type="predicted"/>
<gene>
    <name evidence="1" type="ORF">A3G49_02845</name>
</gene>
<comment type="caution">
    <text evidence="1">The sequence shown here is derived from an EMBL/GenBank/DDBJ whole genome shotgun (WGS) entry which is preliminary data.</text>
</comment>
<name>A0A1G2LRM7_9BACT</name>
<dbReference type="EMBL" id="MHQY01000013">
    <property type="protein sequence ID" value="OHA14154.1"/>
    <property type="molecule type" value="Genomic_DNA"/>
</dbReference>
<reference evidence="1 2" key="1">
    <citation type="journal article" date="2016" name="Nat. Commun.">
        <title>Thousands of microbial genomes shed light on interconnected biogeochemical processes in an aquifer system.</title>
        <authorList>
            <person name="Anantharaman K."/>
            <person name="Brown C.T."/>
            <person name="Hug L.A."/>
            <person name="Sharon I."/>
            <person name="Castelle C.J."/>
            <person name="Probst A.J."/>
            <person name="Thomas B.C."/>
            <person name="Singh A."/>
            <person name="Wilkins M.J."/>
            <person name="Karaoz U."/>
            <person name="Brodie E.L."/>
            <person name="Williams K.H."/>
            <person name="Hubbard S.S."/>
            <person name="Banfield J.F."/>
        </authorList>
    </citation>
    <scope>NUCLEOTIDE SEQUENCE [LARGE SCALE GENOMIC DNA]</scope>
</reference>
<protein>
    <submittedName>
        <fullName evidence="1">Uncharacterized protein</fullName>
    </submittedName>
</protein>
<dbReference type="Proteomes" id="UP000177171">
    <property type="component" value="Unassembled WGS sequence"/>
</dbReference>
<evidence type="ECO:0000313" key="2">
    <source>
        <dbReference type="Proteomes" id="UP000177171"/>
    </source>
</evidence>
<organism evidence="1 2">
    <name type="scientific">Candidatus Sungbacteria bacterium RIFCSPLOWO2_12_FULL_41_11</name>
    <dbReference type="NCBI Taxonomy" id="1802286"/>
    <lineage>
        <taxon>Bacteria</taxon>
        <taxon>Candidatus Sungiibacteriota</taxon>
    </lineage>
</organism>